<comment type="subcellular location">
    <subcellularLocation>
        <location evidence="1 4">Cell outer membrane</location>
    </subcellularLocation>
</comment>
<protein>
    <submittedName>
        <fullName evidence="8">TonB-dependent receptor</fullName>
    </submittedName>
</protein>
<organism evidence="8 9">
    <name type="scientific">Stenotrophomonas geniculata N1</name>
    <dbReference type="NCBI Taxonomy" id="1167641"/>
    <lineage>
        <taxon>Bacteria</taxon>
        <taxon>Pseudomonadati</taxon>
        <taxon>Pseudomonadota</taxon>
        <taxon>Gammaproteobacteria</taxon>
        <taxon>Lysobacterales</taxon>
        <taxon>Lysobacteraceae</taxon>
        <taxon>Stenotrophomonas</taxon>
    </lineage>
</organism>
<keyword evidence="3" id="KW-0998">Cell outer membrane</keyword>
<dbReference type="Pfam" id="PF07715">
    <property type="entry name" value="Plug"/>
    <property type="match status" value="1"/>
</dbReference>
<dbReference type="InterPro" id="IPR012910">
    <property type="entry name" value="Plug_dom"/>
</dbReference>
<evidence type="ECO:0000256" key="1">
    <source>
        <dbReference type="ARBA" id="ARBA00004442"/>
    </source>
</evidence>
<evidence type="ECO:0000256" key="2">
    <source>
        <dbReference type="ARBA" id="ARBA00023136"/>
    </source>
</evidence>
<evidence type="ECO:0000256" key="4">
    <source>
        <dbReference type="RuleBase" id="RU003357"/>
    </source>
</evidence>
<feature type="chain" id="PRO_5005579430" evidence="5">
    <location>
        <begin position="30"/>
        <end position="1030"/>
    </location>
</feature>
<dbReference type="EMBL" id="AJLO02000042">
    <property type="protein sequence ID" value="KOE97409.1"/>
    <property type="molecule type" value="Genomic_DNA"/>
</dbReference>
<dbReference type="Proteomes" id="UP000036890">
    <property type="component" value="Unassembled WGS sequence"/>
</dbReference>
<keyword evidence="4" id="KW-0798">TonB box</keyword>
<feature type="signal peptide" evidence="5">
    <location>
        <begin position="1"/>
        <end position="29"/>
    </location>
</feature>
<comment type="caution">
    <text evidence="8">The sequence shown here is derived from an EMBL/GenBank/DDBJ whole genome shotgun (WGS) entry which is preliminary data.</text>
</comment>
<evidence type="ECO:0000256" key="5">
    <source>
        <dbReference type="SAM" id="SignalP"/>
    </source>
</evidence>
<proteinExistence type="inferred from homology"/>
<comment type="similarity">
    <text evidence="4">Belongs to the TonB-dependent receptor family.</text>
</comment>
<dbReference type="Pfam" id="PF00593">
    <property type="entry name" value="TonB_dep_Rec_b-barrel"/>
    <property type="match status" value="1"/>
</dbReference>
<dbReference type="InterPro" id="IPR036942">
    <property type="entry name" value="Beta-barrel_TonB_sf"/>
</dbReference>
<gene>
    <name evidence="8" type="ORF">W7K_20075</name>
</gene>
<dbReference type="SUPFAM" id="SSF56935">
    <property type="entry name" value="Porins"/>
    <property type="match status" value="1"/>
</dbReference>
<keyword evidence="8" id="KW-0675">Receptor</keyword>
<evidence type="ECO:0000259" key="7">
    <source>
        <dbReference type="Pfam" id="PF07715"/>
    </source>
</evidence>
<dbReference type="RefSeq" id="WP_029379716.1">
    <property type="nucleotide sequence ID" value="NZ_AJLO02000042.1"/>
</dbReference>
<evidence type="ECO:0000256" key="3">
    <source>
        <dbReference type="ARBA" id="ARBA00023237"/>
    </source>
</evidence>
<dbReference type="InterPro" id="IPR037066">
    <property type="entry name" value="Plug_dom_sf"/>
</dbReference>
<reference evidence="8 9" key="1">
    <citation type="journal article" date="2012" name="J. Bacteriol.">
        <title>Genome sequence of a novel nicotine-degrading strain, Pseudomonas geniculata N1.</title>
        <authorList>
            <person name="Tang H."/>
            <person name="Yu H."/>
            <person name="Tai C."/>
            <person name="Huang K."/>
            <person name="Liu Y."/>
            <person name="Wang L."/>
            <person name="Yao Y."/>
            <person name="Wu G."/>
            <person name="Xu P."/>
        </authorList>
    </citation>
    <scope>NUCLEOTIDE SEQUENCE [LARGE SCALE GENOMIC DNA]</scope>
    <source>
        <strain evidence="8 9">N1</strain>
    </source>
</reference>
<feature type="domain" description="TonB-dependent receptor-like beta-barrel" evidence="6">
    <location>
        <begin position="470"/>
        <end position="1003"/>
    </location>
</feature>
<accession>A0A0L8A5I3</accession>
<keyword evidence="5" id="KW-0732">Signal</keyword>
<dbReference type="OrthoDB" id="6276154at2"/>
<evidence type="ECO:0000259" key="6">
    <source>
        <dbReference type="Pfam" id="PF00593"/>
    </source>
</evidence>
<name>A0A0L8A5I3_9GAMM</name>
<evidence type="ECO:0000313" key="8">
    <source>
        <dbReference type="EMBL" id="KOE97409.1"/>
    </source>
</evidence>
<dbReference type="PANTHER" id="PTHR47234:SF2">
    <property type="entry name" value="TONB-DEPENDENT RECEPTOR"/>
    <property type="match status" value="1"/>
</dbReference>
<keyword evidence="2 4" id="KW-0472">Membrane</keyword>
<dbReference type="InterPro" id="IPR000531">
    <property type="entry name" value="Beta-barrel_TonB"/>
</dbReference>
<dbReference type="PANTHER" id="PTHR47234">
    <property type="match status" value="1"/>
</dbReference>
<dbReference type="AlphaFoldDB" id="A0A0L8A5I3"/>
<dbReference type="Gene3D" id="2.170.130.10">
    <property type="entry name" value="TonB-dependent receptor, plug domain"/>
    <property type="match status" value="1"/>
</dbReference>
<feature type="domain" description="TonB-dependent receptor plug" evidence="7">
    <location>
        <begin position="66"/>
        <end position="187"/>
    </location>
</feature>
<evidence type="ECO:0000313" key="9">
    <source>
        <dbReference type="Proteomes" id="UP000036890"/>
    </source>
</evidence>
<sequence length="1030" mass="111942">MYRPLFARSRLSVALGLALVLVAAAPAMAQQAATQEQEAEPASSKTPVQLDRMTVTGSRIYRAGFDTLEPAAVVSRELIENYGDTNLIDAVTRIPGVSAGVSSRGDQAGFGAGVNFASKFGLGSNRLLTLVNGRRFVTSTPPTIFGAGGGSGIQVDMNAIPSVMVQRIESLSVGGAPTYGSDAISGVNNIILRDKFDGAEVELGYGRTSKNDNERYSWSAIFGTGFADGRGHIVVAAELDNADGVNALQRDFYRQGYSLQANPTAANAGNFQPLRRPTNDGRIDGSIPFNTGPADGIPDQVWIRNRRIASMTFGGLVMPATGSYTRNGLGDILGFGPNKDKLWQFNNEGKLVEFNPGTSYAGGNASGGDGLNLFETVPLIADLERRSVFSTGSFDFTDNVRGFFELSRYEATARETLDQNVYNAVSFGNARLDGGGTASGALTFSASNPFLSAETRRILADNGITSFRLSRSSRDLSMNNASTETRLTRAVLGLNGFFEVGKRSFNWEASVTHGRGDFDYLGTGLIQQNFINAINVTTDASGRIICDPTRPGTTADANCRPLNLFGENQASREALDYVSTRTVAKAQTRQTVINASVSGGLFDLPGGELSAAAGFEHRREEGSFTPSEYQRLGQGRSVPTQAAEGKYHTNEVFAEVLAPLFNPDWDIPGLHRLDLTAKFRRVDNSVAGAFNAFTYGIQYEPIAGLQLRGNKTQSLRAPSIAELYTTQQPAYYNIPEVCSLDNISGGSNPAVRRRNCQAFFAAYPGADPNTFRQQPTNTLGSTNGSTRLQNETAKSWTAGIVFAPEWIPGLRVAADWYDIKINNVITSLSANDIITGCFDTADFNAANVPNANRFCGLVTRDPSTGVATSIKTEYGNGPVLMFRGWTAEVGYRWDLSRFGVLDLDFYGYMPKNRGQAANRDVPFVEQAGSFNEPKRQFRWTAQHRIGNWNYGVASNYTSRAQYTMTDTPESRQYFYRDSWTTWDANVTYRITDAARVTLSVINVGDDIGPFPYVLDALGRRYMASLRYNFK</sequence>
<dbReference type="GO" id="GO:0009279">
    <property type="term" value="C:cell outer membrane"/>
    <property type="evidence" value="ECO:0007669"/>
    <property type="project" value="UniProtKB-SubCell"/>
</dbReference>
<dbReference type="Gene3D" id="2.40.170.20">
    <property type="entry name" value="TonB-dependent receptor, beta-barrel domain"/>
    <property type="match status" value="1"/>
</dbReference>